<evidence type="ECO:0000313" key="5">
    <source>
        <dbReference type="EMBL" id="SHE29395.1"/>
    </source>
</evidence>
<dbReference type="STRING" id="1346286.SAMN05444362_1017"/>
<accession>A0A1M4SB82</accession>
<dbReference type="RefSeq" id="WP_062175139.1">
    <property type="nucleotide sequence ID" value="NZ_BBXL01000001.1"/>
</dbReference>
<dbReference type="InterPro" id="IPR011856">
    <property type="entry name" value="tRNA_endonuc-like_dom_sf"/>
</dbReference>
<dbReference type="Proteomes" id="UP000184480">
    <property type="component" value="Unassembled WGS sequence"/>
</dbReference>
<dbReference type="GO" id="GO:0016788">
    <property type="term" value="F:hydrolase activity, acting on ester bonds"/>
    <property type="evidence" value="ECO:0007669"/>
    <property type="project" value="InterPro"/>
</dbReference>
<dbReference type="EMBL" id="FQUC01000001">
    <property type="protein sequence ID" value="SHE29395.1"/>
    <property type="molecule type" value="Genomic_DNA"/>
</dbReference>
<dbReference type="GO" id="GO:0004518">
    <property type="term" value="F:nuclease activity"/>
    <property type="evidence" value="ECO:0007669"/>
    <property type="project" value="UniProtKB-KW"/>
</dbReference>
<sequence>MAIPQTCIECKKQTVSVISTPEGPTCYQCFSEKKNPSKKEKKHDKPEERMQIEFFNQVPLFFPKLPDKLLFAVPNGGSRNIVEAKNLKAQGVKSGVSDVILLIPKKGYSCLCLEFKTPIGKQSDEQITFQSQAEKAGNKYVVVRRVKEAIDIMKWYLE</sequence>
<evidence type="ECO:0000313" key="6">
    <source>
        <dbReference type="Proteomes" id="UP000184480"/>
    </source>
</evidence>
<dbReference type="Pfam" id="PF08774">
    <property type="entry name" value="VRR_NUC"/>
    <property type="match status" value="1"/>
</dbReference>
<dbReference type="Gene3D" id="3.40.1350.10">
    <property type="match status" value="1"/>
</dbReference>
<evidence type="ECO:0000259" key="4">
    <source>
        <dbReference type="Pfam" id="PF08774"/>
    </source>
</evidence>
<keyword evidence="3" id="KW-0378">Hydrolase</keyword>
<reference evidence="6" key="1">
    <citation type="submission" date="2016-11" db="EMBL/GenBank/DDBJ databases">
        <authorList>
            <person name="Varghese N."/>
            <person name="Submissions S."/>
        </authorList>
    </citation>
    <scope>NUCLEOTIDE SEQUENCE [LARGE SCALE GENOMIC DNA]</scope>
    <source>
        <strain evidence="6">DSM 27370</strain>
    </source>
</reference>
<dbReference type="InterPro" id="IPR014883">
    <property type="entry name" value="VRR_NUC"/>
</dbReference>
<keyword evidence="6" id="KW-1185">Reference proteome</keyword>
<comment type="cofactor">
    <cofactor evidence="1">
        <name>Mg(2+)</name>
        <dbReference type="ChEBI" id="CHEBI:18420"/>
    </cofactor>
</comment>
<protein>
    <submittedName>
        <fullName evidence="5">VRR-NUC domain-containing protein</fullName>
    </submittedName>
</protein>
<dbReference type="OrthoDB" id="1272564at2"/>
<feature type="domain" description="VRR-NUC" evidence="4">
    <location>
        <begin position="55"/>
        <end position="144"/>
    </location>
</feature>
<gene>
    <name evidence="5" type="ORF">SAMN05444362_1017</name>
</gene>
<dbReference type="GO" id="GO:0003676">
    <property type="term" value="F:nucleic acid binding"/>
    <property type="evidence" value="ECO:0007669"/>
    <property type="project" value="InterPro"/>
</dbReference>
<evidence type="ECO:0000256" key="1">
    <source>
        <dbReference type="ARBA" id="ARBA00001946"/>
    </source>
</evidence>
<evidence type="ECO:0000256" key="3">
    <source>
        <dbReference type="ARBA" id="ARBA00022801"/>
    </source>
</evidence>
<proteinExistence type="predicted"/>
<keyword evidence="2" id="KW-0540">Nuclease</keyword>
<dbReference type="AlphaFoldDB" id="A0A1M4SB82"/>
<evidence type="ECO:0000256" key="2">
    <source>
        <dbReference type="ARBA" id="ARBA00022722"/>
    </source>
</evidence>
<name>A0A1M4SB82_9BACT</name>
<organism evidence="5 6">
    <name type="scientific">Dysgonomonas macrotermitis</name>
    <dbReference type="NCBI Taxonomy" id="1346286"/>
    <lineage>
        <taxon>Bacteria</taxon>
        <taxon>Pseudomonadati</taxon>
        <taxon>Bacteroidota</taxon>
        <taxon>Bacteroidia</taxon>
        <taxon>Bacteroidales</taxon>
        <taxon>Dysgonomonadaceae</taxon>
        <taxon>Dysgonomonas</taxon>
    </lineage>
</organism>